<accession>A0ABS9KWU4</accession>
<dbReference type="SUPFAM" id="SSF51126">
    <property type="entry name" value="Pectin lyase-like"/>
    <property type="match status" value="1"/>
</dbReference>
<dbReference type="InterPro" id="IPR011050">
    <property type="entry name" value="Pectin_lyase_fold/virulence"/>
</dbReference>
<evidence type="ECO:0000313" key="7">
    <source>
        <dbReference type="EMBL" id="MCG2616712.1"/>
    </source>
</evidence>
<dbReference type="InterPro" id="IPR012334">
    <property type="entry name" value="Pectin_lyas_fold"/>
</dbReference>
<reference evidence="7" key="1">
    <citation type="submission" date="2022-01" db="EMBL/GenBank/DDBJ databases">
        <authorList>
            <person name="Jo J.-H."/>
            <person name="Im W.-T."/>
        </authorList>
    </citation>
    <scope>NUCLEOTIDE SEQUENCE</scope>
    <source>
        <strain evidence="7">NA20</strain>
    </source>
</reference>
<keyword evidence="5" id="KW-0732">Signal</keyword>
<protein>
    <recommendedName>
        <fullName evidence="5">Pectinesterase</fullName>
        <ecNumber evidence="5">3.1.1.11</ecNumber>
    </recommendedName>
</protein>
<dbReference type="EMBL" id="JAKLTR010000015">
    <property type="protein sequence ID" value="MCG2616712.1"/>
    <property type="molecule type" value="Genomic_DNA"/>
</dbReference>
<dbReference type="PANTHER" id="PTHR31321:SF57">
    <property type="entry name" value="PECTINESTERASE 53-RELATED"/>
    <property type="match status" value="1"/>
</dbReference>
<keyword evidence="8" id="KW-1185">Reference proteome</keyword>
<feature type="domain" description="Pectinesterase catalytic" evidence="6">
    <location>
        <begin position="28"/>
        <end position="313"/>
    </location>
</feature>
<organism evidence="7 8">
    <name type="scientific">Terrimonas ginsenosidimutans</name>
    <dbReference type="NCBI Taxonomy" id="2908004"/>
    <lineage>
        <taxon>Bacteria</taxon>
        <taxon>Pseudomonadati</taxon>
        <taxon>Bacteroidota</taxon>
        <taxon>Chitinophagia</taxon>
        <taxon>Chitinophagales</taxon>
        <taxon>Chitinophagaceae</taxon>
        <taxon>Terrimonas</taxon>
    </lineage>
</organism>
<comment type="caution">
    <text evidence="7">The sequence shown here is derived from an EMBL/GenBank/DDBJ whole genome shotgun (WGS) entry which is preliminary data.</text>
</comment>
<dbReference type="InterPro" id="IPR033131">
    <property type="entry name" value="Pectinesterase_Asp_AS"/>
</dbReference>
<evidence type="ECO:0000256" key="4">
    <source>
        <dbReference type="PROSITE-ProRule" id="PRU10040"/>
    </source>
</evidence>
<dbReference type="EC" id="3.1.1.11" evidence="5"/>
<sequence length="327" mass="35939">MKFITIVCLLLAGMTTSFRSGDSTVAYDFVVAADGSGDFTSVQAAINAVPNFRKVPTTILIKKGTYKEKIVLPESKQNIRFEGESSEGVFITNDDYASKKNRFGEEMGTSGSSGFYIYGINISFRDITFQNTSGPVGQAVAVFVAGDKVQFHHCRFLGFQDTLYTYGKESRQYYNHCYIEGTVDFIFGSSTALFDSCVLFGKNSGYFTAASTPESRKHGYVFRHCELTGSGAAGSFLLGRPWRPYAKTVFIDCKIGKIVEGKGWNNWGNIANEKTTFYAEAGNTGEGSATGRRVPWAKQLSDSVKAQYTLANILGDWDPFQSFPSAK</sequence>
<dbReference type="Proteomes" id="UP001165367">
    <property type="component" value="Unassembled WGS sequence"/>
</dbReference>
<dbReference type="RefSeq" id="WP_237875249.1">
    <property type="nucleotide sequence ID" value="NZ_JAKLTR010000015.1"/>
</dbReference>
<keyword evidence="2 5" id="KW-0378">Hydrolase</keyword>
<feature type="chain" id="PRO_5044956532" description="Pectinesterase" evidence="5">
    <location>
        <begin position="20"/>
        <end position="327"/>
    </location>
</feature>
<comment type="pathway">
    <text evidence="5">Glycan metabolism; pectin degradation; 2-dehydro-3-deoxy-D-gluconate from pectin: step 1/5.</text>
</comment>
<dbReference type="Pfam" id="PF01095">
    <property type="entry name" value="Pectinesterase"/>
    <property type="match status" value="1"/>
</dbReference>
<name>A0ABS9KWU4_9BACT</name>
<evidence type="ECO:0000256" key="5">
    <source>
        <dbReference type="RuleBase" id="RU000589"/>
    </source>
</evidence>
<dbReference type="PROSITE" id="PS00503">
    <property type="entry name" value="PECTINESTERASE_2"/>
    <property type="match status" value="1"/>
</dbReference>
<evidence type="ECO:0000256" key="2">
    <source>
        <dbReference type="ARBA" id="ARBA00022801"/>
    </source>
</evidence>
<dbReference type="Gene3D" id="2.160.20.10">
    <property type="entry name" value="Single-stranded right-handed beta-helix, Pectin lyase-like"/>
    <property type="match status" value="1"/>
</dbReference>
<dbReference type="PANTHER" id="PTHR31321">
    <property type="entry name" value="ACYL-COA THIOESTER HYDROLASE YBHC-RELATED"/>
    <property type="match status" value="1"/>
</dbReference>
<dbReference type="InterPro" id="IPR000070">
    <property type="entry name" value="Pectinesterase_cat"/>
</dbReference>
<comment type="catalytic activity">
    <reaction evidence="5">
        <text>[(1-&gt;4)-alpha-D-galacturonosyl methyl ester](n) + n H2O = [(1-&gt;4)-alpha-D-galacturonosyl](n) + n methanol + n H(+)</text>
        <dbReference type="Rhea" id="RHEA:22380"/>
        <dbReference type="Rhea" id="RHEA-COMP:14570"/>
        <dbReference type="Rhea" id="RHEA-COMP:14573"/>
        <dbReference type="ChEBI" id="CHEBI:15377"/>
        <dbReference type="ChEBI" id="CHEBI:15378"/>
        <dbReference type="ChEBI" id="CHEBI:17790"/>
        <dbReference type="ChEBI" id="CHEBI:140522"/>
        <dbReference type="ChEBI" id="CHEBI:140523"/>
        <dbReference type="EC" id="3.1.1.11"/>
    </reaction>
</comment>
<proteinExistence type="inferred from homology"/>
<comment type="similarity">
    <text evidence="1">Belongs to the pectinesterase family.</text>
</comment>
<evidence type="ECO:0000256" key="3">
    <source>
        <dbReference type="ARBA" id="ARBA00023085"/>
    </source>
</evidence>
<evidence type="ECO:0000313" key="8">
    <source>
        <dbReference type="Proteomes" id="UP001165367"/>
    </source>
</evidence>
<evidence type="ECO:0000256" key="1">
    <source>
        <dbReference type="ARBA" id="ARBA00008891"/>
    </source>
</evidence>
<keyword evidence="3 5" id="KW-0063">Aspartyl esterase</keyword>
<gene>
    <name evidence="7" type="ORF">LZZ85_20605</name>
</gene>
<feature type="active site" evidence="4">
    <location>
        <position position="184"/>
    </location>
</feature>
<evidence type="ECO:0000259" key="6">
    <source>
        <dbReference type="Pfam" id="PF01095"/>
    </source>
</evidence>
<feature type="signal peptide" evidence="5">
    <location>
        <begin position="1"/>
        <end position="19"/>
    </location>
</feature>